<evidence type="ECO:0000256" key="3">
    <source>
        <dbReference type="ARBA" id="ARBA00022475"/>
    </source>
</evidence>
<dbReference type="Gene3D" id="1.10.3720.10">
    <property type="entry name" value="MetI-like"/>
    <property type="match status" value="1"/>
</dbReference>
<dbReference type="PANTHER" id="PTHR43744:SF12">
    <property type="entry name" value="ABC TRANSPORTER PERMEASE PROTEIN MG189-RELATED"/>
    <property type="match status" value="1"/>
</dbReference>
<evidence type="ECO:0000256" key="4">
    <source>
        <dbReference type="ARBA" id="ARBA00022692"/>
    </source>
</evidence>
<gene>
    <name evidence="9" type="ORF">D5H75_18615</name>
</gene>
<name>A0A3A4APV9_9ACTN</name>
<dbReference type="InterPro" id="IPR000515">
    <property type="entry name" value="MetI-like"/>
</dbReference>
<dbReference type="RefSeq" id="WP_119927743.1">
    <property type="nucleotide sequence ID" value="NZ_QZEY01000006.1"/>
</dbReference>
<dbReference type="GO" id="GO:0055085">
    <property type="term" value="P:transmembrane transport"/>
    <property type="evidence" value="ECO:0007669"/>
    <property type="project" value="InterPro"/>
</dbReference>
<comment type="caution">
    <text evidence="9">The sequence shown here is derived from an EMBL/GenBank/DDBJ whole genome shotgun (WGS) entry which is preliminary data.</text>
</comment>
<keyword evidence="3" id="KW-1003">Cell membrane</keyword>
<dbReference type="AlphaFoldDB" id="A0A3A4APV9"/>
<feature type="transmembrane region" description="Helical" evidence="7">
    <location>
        <begin position="152"/>
        <end position="172"/>
    </location>
</feature>
<organism evidence="9 10">
    <name type="scientific">Bailinhaonella thermotolerans</name>
    <dbReference type="NCBI Taxonomy" id="1070861"/>
    <lineage>
        <taxon>Bacteria</taxon>
        <taxon>Bacillati</taxon>
        <taxon>Actinomycetota</taxon>
        <taxon>Actinomycetes</taxon>
        <taxon>Streptosporangiales</taxon>
        <taxon>Streptosporangiaceae</taxon>
        <taxon>Bailinhaonella</taxon>
    </lineage>
</organism>
<dbReference type="PANTHER" id="PTHR43744">
    <property type="entry name" value="ABC TRANSPORTER PERMEASE PROTEIN MG189-RELATED-RELATED"/>
    <property type="match status" value="1"/>
</dbReference>
<comment type="similarity">
    <text evidence="7">Belongs to the binding-protein-dependent transport system permease family.</text>
</comment>
<sequence>MAAITPTPGTPGTPRRVRPGQAALHAVLLLGGLAMLFPFVWMLLTSFKGVHQMINNPLDWLPDPWRPQNYPDALGKMPFGRAYWNSLYIAVVTVALTLLTSAMAAYAFARIRFRGSGVLFVLFLATQMVPIQVTLVPLYLMLARIGLVDSHLALILPAVANPFAVFLLRQFIRAVPVELEEAARIDGAGRFRIFWSVVLPNIRPGLGALGIITFLTSWNSFLMPLVFLNTEELATLPLLLQRFSGEHGAVEYGLILAASAIAVVPTLIAFLIGQRRIINSMAASGLGGR</sequence>
<dbReference type="InterPro" id="IPR035906">
    <property type="entry name" value="MetI-like_sf"/>
</dbReference>
<comment type="subcellular location">
    <subcellularLocation>
        <location evidence="1 7">Cell membrane</location>
        <topology evidence="1 7">Multi-pass membrane protein</topology>
    </subcellularLocation>
</comment>
<evidence type="ECO:0000256" key="7">
    <source>
        <dbReference type="RuleBase" id="RU363032"/>
    </source>
</evidence>
<reference evidence="9 10" key="1">
    <citation type="submission" date="2018-09" db="EMBL/GenBank/DDBJ databases">
        <title>YIM 75507 draft genome.</title>
        <authorList>
            <person name="Tang S."/>
            <person name="Feng Y."/>
        </authorList>
    </citation>
    <scope>NUCLEOTIDE SEQUENCE [LARGE SCALE GENOMIC DNA]</scope>
    <source>
        <strain evidence="9 10">YIM 75507</strain>
    </source>
</reference>
<dbReference type="PROSITE" id="PS50928">
    <property type="entry name" value="ABC_TM1"/>
    <property type="match status" value="1"/>
</dbReference>
<evidence type="ECO:0000313" key="10">
    <source>
        <dbReference type="Proteomes" id="UP000265768"/>
    </source>
</evidence>
<keyword evidence="10" id="KW-1185">Reference proteome</keyword>
<dbReference type="EMBL" id="QZEY01000006">
    <property type="protein sequence ID" value="RJL31716.1"/>
    <property type="molecule type" value="Genomic_DNA"/>
</dbReference>
<keyword evidence="4 7" id="KW-0812">Transmembrane</keyword>
<evidence type="ECO:0000313" key="9">
    <source>
        <dbReference type="EMBL" id="RJL31716.1"/>
    </source>
</evidence>
<feature type="transmembrane region" description="Helical" evidence="7">
    <location>
        <begin position="193"/>
        <end position="218"/>
    </location>
</feature>
<feature type="transmembrane region" description="Helical" evidence="7">
    <location>
        <begin position="22"/>
        <end position="44"/>
    </location>
</feature>
<evidence type="ECO:0000259" key="8">
    <source>
        <dbReference type="PROSITE" id="PS50928"/>
    </source>
</evidence>
<evidence type="ECO:0000256" key="1">
    <source>
        <dbReference type="ARBA" id="ARBA00004651"/>
    </source>
</evidence>
<feature type="transmembrane region" description="Helical" evidence="7">
    <location>
        <begin position="252"/>
        <end position="272"/>
    </location>
</feature>
<evidence type="ECO:0000256" key="6">
    <source>
        <dbReference type="ARBA" id="ARBA00023136"/>
    </source>
</evidence>
<evidence type="ECO:0000256" key="5">
    <source>
        <dbReference type="ARBA" id="ARBA00022989"/>
    </source>
</evidence>
<accession>A0A3A4APV9</accession>
<dbReference type="CDD" id="cd06261">
    <property type="entry name" value="TM_PBP2"/>
    <property type="match status" value="1"/>
</dbReference>
<protein>
    <submittedName>
        <fullName evidence="9">Carbohydrate ABC transporter permease</fullName>
    </submittedName>
</protein>
<evidence type="ECO:0000256" key="2">
    <source>
        <dbReference type="ARBA" id="ARBA00022448"/>
    </source>
</evidence>
<keyword evidence="5 7" id="KW-1133">Transmembrane helix</keyword>
<feature type="transmembrane region" description="Helical" evidence="7">
    <location>
        <begin position="118"/>
        <end position="140"/>
    </location>
</feature>
<dbReference type="GO" id="GO:0005886">
    <property type="term" value="C:plasma membrane"/>
    <property type="evidence" value="ECO:0007669"/>
    <property type="project" value="UniProtKB-SubCell"/>
</dbReference>
<keyword evidence="2 7" id="KW-0813">Transport</keyword>
<dbReference type="Pfam" id="PF00528">
    <property type="entry name" value="BPD_transp_1"/>
    <property type="match status" value="1"/>
</dbReference>
<proteinExistence type="inferred from homology"/>
<keyword evidence="6 7" id="KW-0472">Membrane</keyword>
<dbReference type="SUPFAM" id="SSF161098">
    <property type="entry name" value="MetI-like"/>
    <property type="match status" value="1"/>
</dbReference>
<feature type="transmembrane region" description="Helical" evidence="7">
    <location>
        <begin position="87"/>
        <end position="109"/>
    </location>
</feature>
<feature type="domain" description="ABC transmembrane type-1" evidence="8">
    <location>
        <begin position="83"/>
        <end position="273"/>
    </location>
</feature>
<dbReference type="OrthoDB" id="5138956at2"/>
<dbReference type="Proteomes" id="UP000265768">
    <property type="component" value="Unassembled WGS sequence"/>
</dbReference>